<sequence length="149" mass="17133">MAASYGEISDNKRQAERDVQKNYWIEHSADLTVEAMMLDSRAADLDKEERPELAALVRSQSQKTPSPQISLCELQYKHSAEKRSHIRTIHLSENEKDLIKKLAALVRSQSQKTPSPQISLCELQYKHSAEKRSHIRTIHLSENEKDLIK</sequence>
<comment type="caution">
    <text evidence="5">The sequence shown here is derived from an EMBL/GenBank/DDBJ whole genome shotgun (WGS) entry which is preliminary data.</text>
</comment>
<evidence type="ECO:0000256" key="4">
    <source>
        <dbReference type="ARBA" id="ARBA00047841"/>
    </source>
</evidence>
<evidence type="ECO:0000256" key="3">
    <source>
        <dbReference type="ARBA" id="ARBA00047619"/>
    </source>
</evidence>
<dbReference type="EMBL" id="QGKW02001940">
    <property type="protein sequence ID" value="KAF2557089.1"/>
    <property type="molecule type" value="Genomic_DNA"/>
</dbReference>
<evidence type="ECO:0000256" key="2">
    <source>
        <dbReference type="ARBA" id="ARBA00022679"/>
    </source>
</evidence>
<proteinExistence type="predicted"/>
<organism evidence="5 6">
    <name type="scientific">Brassica cretica</name>
    <name type="common">Mustard</name>
    <dbReference type="NCBI Taxonomy" id="69181"/>
    <lineage>
        <taxon>Eukaryota</taxon>
        <taxon>Viridiplantae</taxon>
        <taxon>Streptophyta</taxon>
        <taxon>Embryophyta</taxon>
        <taxon>Tracheophyta</taxon>
        <taxon>Spermatophyta</taxon>
        <taxon>Magnoliopsida</taxon>
        <taxon>eudicotyledons</taxon>
        <taxon>Gunneridae</taxon>
        <taxon>Pentapetalae</taxon>
        <taxon>rosids</taxon>
        <taxon>malvids</taxon>
        <taxon>Brassicales</taxon>
        <taxon>Brassicaceae</taxon>
        <taxon>Brassiceae</taxon>
        <taxon>Brassica</taxon>
    </lineage>
</organism>
<comment type="catalytic activity">
    <reaction evidence="4">
        <text>N-methylethanolamine phosphate + S-adenosyl-L-methionine = N,N-dimethylethanolamine phosphate + S-adenosyl-L-homocysteine + H(+)</text>
        <dbReference type="Rhea" id="RHEA:25321"/>
        <dbReference type="ChEBI" id="CHEBI:15378"/>
        <dbReference type="ChEBI" id="CHEBI:57781"/>
        <dbReference type="ChEBI" id="CHEBI:57856"/>
        <dbReference type="ChEBI" id="CHEBI:58641"/>
        <dbReference type="ChEBI" id="CHEBI:59789"/>
        <dbReference type="EC" id="2.1.1.103"/>
    </reaction>
    <physiologicalReaction direction="left-to-right" evidence="4">
        <dbReference type="Rhea" id="RHEA:25322"/>
    </physiologicalReaction>
</comment>
<reference evidence="5" key="1">
    <citation type="submission" date="2019-12" db="EMBL/GenBank/DDBJ databases">
        <title>Genome sequencing and annotation of Brassica cretica.</title>
        <authorList>
            <person name="Studholme D.J."/>
            <person name="Sarris P.F."/>
        </authorList>
    </citation>
    <scope>NUCLEOTIDE SEQUENCE</scope>
    <source>
        <strain evidence="5">PFS-001/15</strain>
        <tissue evidence="5">Leaf</tissue>
    </source>
</reference>
<keyword evidence="1" id="KW-0489">Methyltransferase</keyword>
<comment type="catalytic activity">
    <reaction evidence="3">
        <text>N,N-dimethylethanolamine phosphate + S-adenosyl-L-methionine = phosphocholine + S-adenosyl-L-homocysteine + H(+)</text>
        <dbReference type="Rhea" id="RHEA:25325"/>
        <dbReference type="ChEBI" id="CHEBI:15378"/>
        <dbReference type="ChEBI" id="CHEBI:57856"/>
        <dbReference type="ChEBI" id="CHEBI:58641"/>
        <dbReference type="ChEBI" id="CHEBI:59789"/>
        <dbReference type="ChEBI" id="CHEBI:295975"/>
        <dbReference type="EC" id="2.1.1.103"/>
    </reaction>
    <physiologicalReaction direction="left-to-right" evidence="3">
        <dbReference type="Rhea" id="RHEA:25326"/>
    </physiologicalReaction>
</comment>
<dbReference type="AlphaFoldDB" id="A0A8S9HGF1"/>
<dbReference type="GO" id="GO:0000234">
    <property type="term" value="F:phosphoethanolamine N-methyltransferase activity"/>
    <property type="evidence" value="ECO:0007669"/>
    <property type="project" value="UniProtKB-EC"/>
</dbReference>
<accession>A0A8S9HGF1</accession>
<dbReference type="GO" id="GO:0032259">
    <property type="term" value="P:methylation"/>
    <property type="evidence" value="ECO:0007669"/>
    <property type="project" value="UniProtKB-KW"/>
</dbReference>
<evidence type="ECO:0000313" key="5">
    <source>
        <dbReference type="EMBL" id="KAF2557089.1"/>
    </source>
</evidence>
<dbReference type="PANTHER" id="PTHR44307:SF2">
    <property type="entry name" value="PHOSPHOETHANOLAMINE METHYLTRANSFERASE ISOFORM X1"/>
    <property type="match status" value="1"/>
</dbReference>
<dbReference type="PANTHER" id="PTHR44307">
    <property type="entry name" value="PHOSPHOETHANOLAMINE METHYLTRANSFERASE"/>
    <property type="match status" value="1"/>
</dbReference>
<name>A0A8S9HGF1_BRACR</name>
<evidence type="ECO:0000313" key="6">
    <source>
        <dbReference type="Proteomes" id="UP000712281"/>
    </source>
</evidence>
<dbReference type="Proteomes" id="UP000712281">
    <property type="component" value="Unassembled WGS sequence"/>
</dbReference>
<protein>
    <submittedName>
        <fullName evidence="5">Uncharacterized protein</fullName>
    </submittedName>
</protein>
<keyword evidence="2" id="KW-0808">Transferase</keyword>
<evidence type="ECO:0000256" key="1">
    <source>
        <dbReference type="ARBA" id="ARBA00022603"/>
    </source>
</evidence>
<gene>
    <name evidence="5" type="ORF">F2Q68_00017438</name>
</gene>